<evidence type="ECO:0000313" key="3">
    <source>
        <dbReference type="Proteomes" id="UP000237916"/>
    </source>
</evidence>
<dbReference type="RefSeq" id="WP_105090743.1">
    <property type="nucleotide sequence ID" value="NZ_PPDB01000003.1"/>
</dbReference>
<proteinExistence type="inferred from homology"/>
<dbReference type="Proteomes" id="UP000237916">
    <property type="component" value="Unassembled WGS sequence"/>
</dbReference>
<dbReference type="AlphaFoldDB" id="A0A2S7ZAC3"/>
<gene>
    <name evidence="2" type="primary">eutP</name>
    <name evidence="2" type="ORF">VEHSUH05_03610</name>
</gene>
<sequence>MSTEKKEKRILLVGRSGCGKTTLADTITHGSATYHKTQAITRVGNFIDTPGEYMENPNYYRGIILHAYDADLVIFMIPAGDETTIFPPSFGNSLNREVIGVVSKVDTGKDVEVPRRNLKLAGVTKIFEISVHDEESLEHLCNYIYG</sequence>
<dbReference type="CDD" id="cd00882">
    <property type="entry name" value="Ras_like_GTPase"/>
    <property type="match status" value="1"/>
</dbReference>
<dbReference type="InterPro" id="IPR027417">
    <property type="entry name" value="P-loop_NTPase"/>
</dbReference>
<dbReference type="NCBIfam" id="TIGR02528">
    <property type="entry name" value="EutP"/>
    <property type="match status" value="1"/>
</dbReference>
<accession>A0A2S7ZAC3</accession>
<protein>
    <submittedName>
        <fullName evidence="2">Ethanolamine utilization protein EutP</fullName>
    </submittedName>
</protein>
<dbReference type="PIRSF" id="PIRSF036409">
    <property type="entry name" value="EutP_PduV"/>
    <property type="match status" value="1"/>
</dbReference>
<name>A0A2S7ZAC3_9FIRM</name>
<dbReference type="EMBL" id="PPDB01000003">
    <property type="protein sequence ID" value="PQL20165.1"/>
    <property type="molecule type" value="Genomic_DNA"/>
</dbReference>
<dbReference type="STRING" id="1298594.GCA_001312465_01695"/>
<dbReference type="InterPro" id="IPR012381">
    <property type="entry name" value="EutP_PduV"/>
</dbReference>
<dbReference type="OrthoDB" id="6179at2"/>
<evidence type="ECO:0000313" key="2">
    <source>
        <dbReference type="EMBL" id="PQL20165.1"/>
    </source>
</evidence>
<comment type="similarity">
    <text evidence="1">Belongs to the EutP/PduV family.</text>
</comment>
<keyword evidence="1" id="KW-0547">Nucleotide-binding</keyword>
<evidence type="ECO:0000256" key="1">
    <source>
        <dbReference type="PIRNR" id="PIRNR036409"/>
    </source>
</evidence>
<organism evidence="2 3">
    <name type="scientific">Veillonella denticariosi JCM 15641</name>
    <dbReference type="NCBI Taxonomy" id="1298594"/>
    <lineage>
        <taxon>Bacteria</taxon>
        <taxon>Bacillati</taxon>
        <taxon>Bacillota</taxon>
        <taxon>Negativicutes</taxon>
        <taxon>Veillonellales</taxon>
        <taxon>Veillonellaceae</taxon>
        <taxon>Veillonella</taxon>
    </lineage>
</organism>
<dbReference type="Pfam" id="PF10662">
    <property type="entry name" value="PduV-EutP"/>
    <property type="match status" value="1"/>
</dbReference>
<reference evidence="2 3" key="1">
    <citation type="submission" date="2018-01" db="EMBL/GenBank/DDBJ databases">
        <title>Draft genome sequences of clinical isolates and type strains of oral Veillonella including Veillonella infantum sp., nov.</title>
        <authorList>
            <person name="Mashima I."/>
            <person name="Liao Y.-C."/>
            <person name="Sabharwal A."/>
            <person name="Haase E.M."/>
            <person name="Nakazawa F."/>
            <person name="Scannapieco F.A."/>
        </authorList>
    </citation>
    <scope>NUCLEOTIDE SEQUENCE [LARGE SCALE GENOMIC DNA]</scope>
    <source>
        <strain evidence="2 3">JCM 15641</strain>
    </source>
</reference>
<keyword evidence="3" id="KW-1185">Reference proteome</keyword>
<dbReference type="SUPFAM" id="SSF52540">
    <property type="entry name" value="P-loop containing nucleoside triphosphate hydrolases"/>
    <property type="match status" value="1"/>
</dbReference>
<dbReference type="GO" id="GO:0005524">
    <property type="term" value="F:ATP binding"/>
    <property type="evidence" value="ECO:0007669"/>
    <property type="project" value="UniProtKB-UniRule"/>
</dbReference>
<dbReference type="Gene3D" id="3.40.50.300">
    <property type="entry name" value="P-loop containing nucleotide triphosphate hydrolases"/>
    <property type="match status" value="1"/>
</dbReference>
<comment type="caution">
    <text evidence="2">The sequence shown here is derived from an EMBL/GenBank/DDBJ whole genome shotgun (WGS) entry which is preliminary data.</text>
</comment>
<dbReference type="PANTHER" id="PTHR40453:SF1">
    <property type="entry name" value="PROTEIN YOEF"/>
    <property type="match status" value="1"/>
</dbReference>
<dbReference type="PANTHER" id="PTHR40453">
    <property type="entry name" value="PROTEIN YOEF"/>
    <property type="match status" value="1"/>
</dbReference>
<dbReference type="GO" id="GO:0006576">
    <property type="term" value="P:biogenic amine metabolic process"/>
    <property type="evidence" value="ECO:0007669"/>
    <property type="project" value="InterPro"/>
</dbReference>